<feature type="region of interest" description="Disordered" evidence="1">
    <location>
        <begin position="14"/>
        <end position="47"/>
    </location>
</feature>
<name>A0A1Y2FUC9_PROLT</name>
<organism evidence="3 4">
    <name type="scientific">Protomyces lactucae-debilis</name>
    <dbReference type="NCBI Taxonomy" id="2754530"/>
    <lineage>
        <taxon>Eukaryota</taxon>
        <taxon>Fungi</taxon>
        <taxon>Dikarya</taxon>
        <taxon>Ascomycota</taxon>
        <taxon>Taphrinomycotina</taxon>
        <taxon>Taphrinomycetes</taxon>
        <taxon>Taphrinales</taxon>
        <taxon>Protomycetaceae</taxon>
        <taxon>Protomyces</taxon>
    </lineage>
</organism>
<accession>A0A1Y2FUC9</accession>
<evidence type="ECO:0000313" key="3">
    <source>
        <dbReference type="EMBL" id="ORY86295.1"/>
    </source>
</evidence>
<feature type="compositionally biased region" description="Basic and acidic residues" evidence="1">
    <location>
        <begin position="20"/>
        <end position="32"/>
    </location>
</feature>
<keyword evidence="4" id="KW-1185">Reference proteome</keyword>
<sequence length="396" mass="44146">MESWPKYLELSPAGELVDISDQRTPRNTEHARHSVQQDVPSSARPPPLEAISASRRELRESTLLWFKHAFDEPSKEMNTMRPASRSDLERAAGQLHASQQFDMPSLPKKMVSDSNKRCASASSSHYSTTIPETPKFTQKKRRRARWWLIVLPSAAVFGFISILSLFLGIPNILNRFLRFDLHELSISNQTASSFSANLKVDVFASTRPFSTIVSATTMTIKYDKDLFNLAAPDMAVRRTGVEVSGIDVVQVLSADSLKALLQRLLFDQKSARVEMRAKTKLKFNAHFAVPIRLKKSLDIAAIDTQFHANITYKPTVLRLAFHNPTHVSIQMDEMSVVIKSQNSSLGTLRSPSVIIRPGRNEISLFGNSTGVADHAIVTVFPGVASAAFVGRRINFN</sequence>
<keyword evidence="2" id="KW-0812">Transmembrane</keyword>
<dbReference type="RefSeq" id="XP_040727477.1">
    <property type="nucleotide sequence ID" value="XM_040870384.1"/>
</dbReference>
<proteinExistence type="predicted"/>
<protein>
    <submittedName>
        <fullName evidence="3">Uncharacterized protein</fullName>
    </submittedName>
</protein>
<dbReference type="GeneID" id="63786983"/>
<keyword evidence="2" id="KW-1133">Transmembrane helix</keyword>
<reference evidence="3 4" key="1">
    <citation type="submission" date="2016-07" db="EMBL/GenBank/DDBJ databases">
        <title>Pervasive Adenine N6-methylation of Active Genes in Fungi.</title>
        <authorList>
            <consortium name="DOE Joint Genome Institute"/>
            <person name="Mondo S.J."/>
            <person name="Dannebaum R.O."/>
            <person name="Kuo R.C."/>
            <person name="Labutti K."/>
            <person name="Haridas S."/>
            <person name="Kuo A."/>
            <person name="Salamov A."/>
            <person name="Ahrendt S.R."/>
            <person name="Lipzen A."/>
            <person name="Sullivan W."/>
            <person name="Andreopoulos W.B."/>
            <person name="Clum A."/>
            <person name="Lindquist E."/>
            <person name="Daum C."/>
            <person name="Ramamoorthy G.K."/>
            <person name="Gryganskyi A."/>
            <person name="Culley D."/>
            <person name="Magnuson J.K."/>
            <person name="James T.Y."/>
            <person name="O'Malley M.A."/>
            <person name="Stajich J.E."/>
            <person name="Spatafora J.W."/>
            <person name="Visel A."/>
            <person name="Grigoriev I.V."/>
        </authorList>
    </citation>
    <scope>NUCLEOTIDE SEQUENCE [LARGE SCALE GENOMIC DNA]</scope>
    <source>
        <strain evidence="3 4">12-1054</strain>
    </source>
</reference>
<keyword evidence="2" id="KW-0472">Membrane</keyword>
<dbReference type="EMBL" id="MCFI01000003">
    <property type="protein sequence ID" value="ORY86295.1"/>
    <property type="molecule type" value="Genomic_DNA"/>
</dbReference>
<dbReference type="AlphaFoldDB" id="A0A1Y2FUC9"/>
<comment type="caution">
    <text evidence="3">The sequence shown here is derived from an EMBL/GenBank/DDBJ whole genome shotgun (WGS) entry which is preliminary data.</text>
</comment>
<evidence type="ECO:0000256" key="2">
    <source>
        <dbReference type="SAM" id="Phobius"/>
    </source>
</evidence>
<feature type="transmembrane region" description="Helical" evidence="2">
    <location>
        <begin position="146"/>
        <end position="169"/>
    </location>
</feature>
<dbReference type="Proteomes" id="UP000193685">
    <property type="component" value="Unassembled WGS sequence"/>
</dbReference>
<evidence type="ECO:0000313" key="4">
    <source>
        <dbReference type="Proteomes" id="UP000193685"/>
    </source>
</evidence>
<gene>
    <name evidence="3" type="ORF">BCR37DRAFT_385755</name>
</gene>
<evidence type="ECO:0000256" key="1">
    <source>
        <dbReference type="SAM" id="MobiDB-lite"/>
    </source>
</evidence>